<evidence type="ECO:0000256" key="2">
    <source>
        <dbReference type="ARBA" id="ARBA00022840"/>
    </source>
</evidence>
<dbReference type="AlphaFoldDB" id="G9A853"/>
<reference evidence="4 5" key="1">
    <citation type="journal article" date="2012" name="J. Bacteriol.">
        <title>Genome sequence of the soybean symbiont Sinorhizobium fredii HH103.</title>
        <authorList>
            <person name="Weidner S."/>
            <person name="Becker A."/>
            <person name="Bonilla I."/>
            <person name="Jaenicke S."/>
            <person name="Lloret J."/>
            <person name="Margaret I."/>
            <person name="Puhler A."/>
            <person name="Ruiz-Sainz J.E."/>
            <person name="Schneiker-Bekel S."/>
            <person name="Szczepanowski R."/>
            <person name="Vinardell J.M."/>
            <person name="Zehner S."/>
            <person name="Gottfert M."/>
        </authorList>
    </citation>
    <scope>NUCLEOTIDE SEQUENCE [LARGE SCALE GENOMIC DNA]</scope>
    <source>
        <strain evidence="4 5">HH103</strain>
    </source>
</reference>
<keyword evidence="1" id="KW-0547">Nucleotide-binding</keyword>
<evidence type="ECO:0000256" key="1">
    <source>
        <dbReference type="ARBA" id="ARBA00022741"/>
    </source>
</evidence>
<dbReference type="GO" id="GO:0005524">
    <property type="term" value="F:ATP binding"/>
    <property type="evidence" value="ECO:0007669"/>
    <property type="project" value="UniProtKB-KW"/>
</dbReference>
<dbReference type="Proteomes" id="UP000007735">
    <property type="component" value="Chromosome"/>
</dbReference>
<feature type="domain" description="UvrD-like helicase C-terminal" evidence="3">
    <location>
        <begin position="374"/>
        <end position="422"/>
    </location>
</feature>
<dbReference type="GO" id="GO:0003678">
    <property type="term" value="F:DNA helicase activity"/>
    <property type="evidence" value="ECO:0007669"/>
    <property type="project" value="UniProtKB-ARBA"/>
</dbReference>
<organism evidence="4 5">
    <name type="scientific">Sinorhizobium fredii (strain HH103)</name>
    <dbReference type="NCBI Taxonomy" id="1117943"/>
    <lineage>
        <taxon>Bacteria</taxon>
        <taxon>Pseudomonadati</taxon>
        <taxon>Pseudomonadota</taxon>
        <taxon>Alphaproteobacteria</taxon>
        <taxon>Hyphomicrobiales</taxon>
        <taxon>Rhizobiaceae</taxon>
        <taxon>Sinorhizobium/Ensifer group</taxon>
        <taxon>Sinorhizobium</taxon>
    </lineage>
</organism>
<sequence>MRLIDGSRAAEDFAQARPGGIVSAEATPSRGRWKSGLAPRHRILTLQAMQFAPQQDEALKAVSRWLKEGRSPLFRLFGYAGTGKTTLARHFAEHVDGEVLFAAFTGKAAQVLRSKGASNAKTIHSLIYRPRGEEEVEDEETGKTSIAPMFAINRQSPVAKAALIIIDECSMVDEALGKDLMSFGTPILVLGDPGQLPPVTGGGYFTNHEPDYLLTDIHRQARDNPIIQLAMHVREGKEIMHGDFGTAQIISKGEVTQPLVLEADQVLVGTNRTRRRYNQRLRELKGFTSEYPQSGDKLVCLRNDPAKGLLNGSLWQVMSSSKETVKPGINLMIRPEDDDMDRGAAKIKLLKAAFENVEGEIPWSTRKRYDEFDYGYALTVHKAQGSQWDNVVLFDESWAFRDTRERWLYTAITRAAERLTIVR</sequence>
<dbReference type="HOGENOM" id="CLU_643819_0_0_5"/>
<dbReference type="PATRIC" id="fig|380.5.peg.2053"/>
<evidence type="ECO:0000259" key="3">
    <source>
        <dbReference type="Pfam" id="PF13538"/>
    </source>
</evidence>
<evidence type="ECO:0000313" key="5">
    <source>
        <dbReference type="Proteomes" id="UP000007735"/>
    </source>
</evidence>
<dbReference type="InterPro" id="IPR050534">
    <property type="entry name" value="Coronavir_polyprotein_1ab"/>
</dbReference>
<gene>
    <name evidence="4" type="ordered locus">SFHH103_01938</name>
</gene>
<dbReference type="eggNOG" id="COG0507">
    <property type="taxonomic scope" value="Bacteria"/>
</dbReference>
<dbReference type="GO" id="GO:0008854">
    <property type="term" value="F:exodeoxyribonuclease V activity"/>
    <property type="evidence" value="ECO:0007669"/>
    <property type="project" value="UniProtKB-EC"/>
</dbReference>
<dbReference type="InterPro" id="IPR027785">
    <property type="entry name" value="UvrD-like_helicase_C"/>
</dbReference>
<dbReference type="Pfam" id="PF13604">
    <property type="entry name" value="AAA_30"/>
    <property type="match status" value="1"/>
</dbReference>
<protein>
    <submittedName>
        <fullName evidence="4">Exodeoxyribonuclease V</fullName>
        <ecNumber evidence="4">3.1.11.5</ecNumber>
    </submittedName>
</protein>
<dbReference type="EC" id="3.1.11.5" evidence="4"/>
<dbReference type="Pfam" id="PF13538">
    <property type="entry name" value="UvrD_C_2"/>
    <property type="match status" value="1"/>
</dbReference>
<keyword evidence="4" id="KW-0378">Hydrolase</keyword>
<dbReference type="Gene3D" id="3.40.50.300">
    <property type="entry name" value="P-loop containing nucleotide triphosphate hydrolases"/>
    <property type="match status" value="2"/>
</dbReference>
<keyword evidence="2" id="KW-0067">ATP-binding</keyword>
<dbReference type="EMBL" id="HE616890">
    <property type="protein sequence ID" value="CCE96433.1"/>
    <property type="molecule type" value="Genomic_DNA"/>
</dbReference>
<evidence type="ECO:0000313" key="4">
    <source>
        <dbReference type="EMBL" id="CCE96433.1"/>
    </source>
</evidence>
<dbReference type="KEGG" id="sfh:SFHH103_01938"/>
<dbReference type="PANTHER" id="PTHR43788">
    <property type="entry name" value="DNA2/NAM7 HELICASE FAMILY MEMBER"/>
    <property type="match status" value="1"/>
</dbReference>
<dbReference type="InterPro" id="IPR027417">
    <property type="entry name" value="P-loop_NTPase"/>
</dbReference>
<dbReference type="SUPFAM" id="SSF52540">
    <property type="entry name" value="P-loop containing nucleoside triphosphate hydrolases"/>
    <property type="match status" value="2"/>
</dbReference>
<accession>G9A853</accession>
<dbReference type="STRING" id="1117943.SFHH103_01938"/>
<name>G9A853_SINF1</name>
<dbReference type="CDD" id="cd18809">
    <property type="entry name" value="SF1_C_RecD"/>
    <property type="match status" value="1"/>
</dbReference>
<dbReference type="PANTHER" id="PTHR43788:SF6">
    <property type="entry name" value="DNA HELICASE B"/>
    <property type="match status" value="1"/>
</dbReference>
<proteinExistence type="predicted"/>